<reference evidence="2" key="2">
    <citation type="journal article" date="2024" name="Plant">
        <title>Genomic evolution and insights into agronomic trait innovations of Sesamum species.</title>
        <authorList>
            <person name="Miao H."/>
            <person name="Wang L."/>
            <person name="Qu L."/>
            <person name="Liu H."/>
            <person name="Sun Y."/>
            <person name="Le M."/>
            <person name="Wang Q."/>
            <person name="Wei S."/>
            <person name="Zheng Y."/>
            <person name="Lin W."/>
            <person name="Duan Y."/>
            <person name="Cao H."/>
            <person name="Xiong S."/>
            <person name="Wang X."/>
            <person name="Wei L."/>
            <person name="Li C."/>
            <person name="Ma Q."/>
            <person name="Ju M."/>
            <person name="Zhao R."/>
            <person name="Li G."/>
            <person name="Mu C."/>
            <person name="Tian Q."/>
            <person name="Mei H."/>
            <person name="Zhang T."/>
            <person name="Gao T."/>
            <person name="Zhang H."/>
        </authorList>
    </citation>
    <scope>NUCLEOTIDE SEQUENCE</scope>
    <source>
        <strain evidence="2">G02</strain>
    </source>
</reference>
<name>A0AAW2JJ39_SESRA</name>
<dbReference type="Pfam" id="PF13966">
    <property type="entry name" value="zf-RVT"/>
    <property type="match status" value="1"/>
</dbReference>
<evidence type="ECO:0000313" key="2">
    <source>
        <dbReference type="EMBL" id="KAL0294267.1"/>
    </source>
</evidence>
<comment type="caution">
    <text evidence="2">The sequence shown here is derived from an EMBL/GenBank/DDBJ whole genome shotgun (WGS) entry which is preliminary data.</text>
</comment>
<organism evidence="2">
    <name type="scientific">Sesamum radiatum</name>
    <name type="common">Black benniseed</name>
    <dbReference type="NCBI Taxonomy" id="300843"/>
    <lineage>
        <taxon>Eukaryota</taxon>
        <taxon>Viridiplantae</taxon>
        <taxon>Streptophyta</taxon>
        <taxon>Embryophyta</taxon>
        <taxon>Tracheophyta</taxon>
        <taxon>Spermatophyta</taxon>
        <taxon>Magnoliopsida</taxon>
        <taxon>eudicotyledons</taxon>
        <taxon>Gunneridae</taxon>
        <taxon>Pentapetalae</taxon>
        <taxon>asterids</taxon>
        <taxon>lamiids</taxon>
        <taxon>Lamiales</taxon>
        <taxon>Pedaliaceae</taxon>
        <taxon>Sesamum</taxon>
    </lineage>
</organism>
<dbReference type="PROSITE" id="PS50878">
    <property type="entry name" value="RT_POL"/>
    <property type="match status" value="1"/>
</dbReference>
<dbReference type="InterPro" id="IPR000477">
    <property type="entry name" value="RT_dom"/>
</dbReference>
<dbReference type="EMBL" id="JACGWJ010000202">
    <property type="protein sequence ID" value="KAL0294267.1"/>
    <property type="molecule type" value="Genomic_DNA"/>
</dbReference>
<protein>
    <recommendedName>
        <fullName evidence="1">Reverse transcriptase domain-containing protein</fullName>
    </recommendedName>
</protein>
<dbReference type="InterPro" id="IPR043502">
    <property type="entry name" value="DNA/RNA_pol_sf"/>
</dbReference>
<evidence type="ECO:0000259" key="1">
    <source>
        <dbReference type="PROSITE" id="PS50878"/>
    </source>
</evidence>
<accession>A0AAW2JJ39</accession>
<sequence>MFSISLNGCLHGFFAGARGLRQGDPVSPYLFVIVMEILHVLLKLRIQSEEEFRYHWKCSELGIINLCFADDVLIFCAGDLTSVRLISEVLEEFEGLSGLRVNPSKSTIILSKSVQQDRQILLNQVIEQRMRAFLWKGSTGSGLAKVSWDHVCKSKEEGGLGLRRVLYMNQALMLKNVWRLLQEDPNSIWVAWVLQYRLRRHSIWTPTYSHIPERTDLIRAAEGCSALDGNRQGQWCWPAETETEIQQIMAALPALHPQQSDQILWKQGMFYTIGATVSLPAFFSCHFRLLGGKFGIPRHNFILWLAFLERLSTLDRIWSSSMGQQCVLCGGQQVETHQHLFFRCSFTKRCLEILKRNVRFSWLNMGWQTDIIWASRRWSGRHLLNEASRALLASIVYHVWSERNSRIFSDTASSAETVACRALEEVRLRIISEDLKPSLQQLVLFRIWHIPWC</sequence>
<dbReference type="PANTHER" id="PTHR33116">
    <property type="entry name" value="REVERSE TRANSCRIPTASE ZINC-BINDING DOMAIN-CONTAINING PROTEIN-RELATED-RELATED"/>
    <property type="match status" value="1"/>
</dbReference>
<reference evidence="2" key="1">
    <citation type="submission" date="2020-06" db="EMBL/GenBank/DDBJ databases">
        <authorList>
            <person name="Li T."/>
            <person name="Hu X."/>
            <person name="Zhang T."/>
            <person name="Song X."/>
            <person name="Zhang H."/>
            <person name="Dai N."/>
            <person name="Sheng W."/>
            <person name="Hou X."/>
            <person name="Wei L."/>
        </authorList>
    </citation>
    <scope>NUCLEOTIDE SEQUENCE</scope>
    <source>
        <strain evidence="2">G02</strain>
        <tissue evidence="2">Leaf</tissue>
    </source>
</reference>
<gene>
    <name evidence="2" type="ORF">Sradi_6895600</name>
</gene>
<dbReference type="AlphaFoldDB" id="A0AAW2JJ39"/>
<dbReference type="SUPFAM" id="SSF56672">
    <property type="entry name" value="DNA/RNA polymerases"/>
    <property type="match status" value="1"/>
</dbReference>
<proteinExistence type="predicted"/>
<dbReference type="Pfam" id="PF00078">
    <property type="entry name" value="RVT_1"/>
    <property type="match status" value="1"/>
</dbReference>
<dbReference type="InterPro" id="IPR026960">
    <property type="entry name" value="RVT-Znf"/>
</dbReference>
<feature type="domain" description="Reverse transcriptase" evidence="1">
    <location>
        <begin position="1"/>
        <end position="140"/>
    </location>
</feature>
<dbReference type="PANTHER" id="PTHR33116:SF84">
    <property type="entry name" value="RNA-DIRECTED DNA POLYMERASE"/>
    <property type="match status" value="1"/>
</dbReference>